<organism evidence="1 2">
    <name type="scientific">Prunus dulcis</name>
    <name type="common">Almond</name>
    <name type="synonym">Amygdalus dulcis</name>
    <dbReference type="NCBI Taxonomy" id="3755"/>
    <lineage>
        <taxon>Eukaryota</taxon>
        <taxon>Viridiplantae</taxon>
        <taxon>Streptophyta</taxon>
        <taxon>Embryophyta</taxon>
        <taxon>Tracheophyta</taxon>
        <taxon>Spermatophyta</taxon>
        <taxon>Magnoliopsida</taxon>
        <taxon>eudicotyledons</taxon>
        <taxon>Gunneridae</taxon>
        <taxon>Pentapetalae</taxon>
        <taxon>rosids</taxon>
        <taxon>fabids</taxon>
        <taxon>Rosales</taxon>
        <taxon>Rosaceae</taxon>
        <taxon>Amygdaloideae</taxon>
        <taxon>Amygdaleae</taxon>
        <taxon>Prunus</taxon>
    </lineage>
</organism>
<keyword evidence="2" id="KW-1185">Reference proteome</keyword>
<dbReference type="AlphaFoldDB" id="A0AAD4ZW77"/>
<gene>
    <name evidence="1" type="ORF">L3X38_008330</name>
</gene>
<protein>
    <submittedName>
        <fullName evidence="1">Uncharacterized protein</fullName>
    </submittedName>
</protein>
<evidence type="ECO:0000313" key="2">
    <source>
        <dbReference type="Proteomes" id="UP001054821"/>
    </source>
</evidence>
<proteinExistence type="predicted"/>
<dbReference type="EMBL" id="JAJFAZ020000001">
    <property type="protein sequence ID" value="KAI5355435.1"/>
    <property type="molecule type" value="Genomic_DNA"/>
</dbReference>
<sequence length="128" mass="14694">MLEGNRFAIVSSAETEPSLRFVCNQLVGGQPWKNCVRCWRCVGGFYLSCLRIFASLLFSLNTPKSKGLKICILLPFSSLDTPKNKGLNIWIPLSYSRFLLSSCFYIRVLVQVLNKFSHYRCLYCRIPK</sequence>
<name>A0AAD4ZW77_PRUDU</name>
<dbReference type="Proteomes" id="UP001054821">
    <property type="component" value="Chromosome 1"/>
</dbReference>
<reference evidence="1 2" key="1">
    <citation type="journal article" date="2022" name="G3 (Bethesda)">
        <title>Whole-genome sequence and methylome profiling of the almond [Prunus dulcis (Mill.) D.A. Webb] cultivar 'Nonpareil'.</title>
        <authorList>
            <person name="D'Amico-Willman K.M."/>
            <person name="Ouma W.Z."/>
            <person name="Meulia T."/>
            <person name="Sideli G.M."/>
            <person name="Gradziel T.M."/>
            <person name="Fresnedo-Ramirez J."/>
        </authorList>
    </citation>
    <scope>NUCLEOTIDE SEQUENCE [LARGE SCALE GENOMIC DNA]</scope>
    <source>
        <strain evidence="1">Clone GOH B32 T37-40</strain>
    </source>
</reference>
<accession>A0AAD4ZW77</accession>
<evidence type="ECO:0000313" key="1">
    <source>
        <dbReference type="EMBL" id="KAI5355435.1"/>
    </source>
</evidence>
<comment type="caution">
    <text evidence="1">The sequence shown here is derived from an EMBL/GenBank/DDBJ whole genome shotgun (WGS) entry which is preliminary data.</text>
</comment>